<protein>
    <submittedName>
        <fullName evidence="2">Uncharacterized protein</fullName>
    </submittedName>
</protein>
<comment type="caution">
    <text evidence="2">The sequence shown here is derived from an EMBL/GenBank/DDBJ whole genome shotgun (WGS) entry which is preliminary data.</text>
</comment>
<dbReference type="EMBL" id="JAAFZH010000011">
    <property type="protein sequence ID" value="NDU97369.1"/>
    <property type="molecule type" value="Genomic_DNA"/>
</dbReference>
<feature type="chain" id="PRO_5026701036" evidence="1">
    <location>
        <begin position="20"/>
        <end position="202"/>
    </location>
</feature>
<keyword evidence="3" id="KW-1185">Reference proteome</keyword>
<evidence type="ECO:0000313" key="2">
    <source>
        <dbReference type="EMBL" id="NDU97369.1"/>
    </source>
</evidence>
<dbReference type="Proteomes" id="UP000474175">
    <property type="component" value="Unassembled WGS sequence"/>
</dbReference>
<proteinExistence type="predicted"/>
<dbReference type="AlphaFoldDB" id="A0A6L9LKV1"/>
<gene>
    <name evidence="2" type="ORF">GK108_20970</name>
</gene>
<dbReference type="RefSeq" id="WP_163952751.1">
    <property type="nucleotide sequence ID" value="NZ_JAAFZH010000011.1"/>
</dbReference>
<evidence type="ECO:0000256" key="1">
    <source>
        <dbReference type="SAM" id="SignalP"/>
    </source>
</evidence>
<reference evidence="2 3" key="1">
    <citation type="submission" date="2020-02" db="EMBL/GenBank/DDBJ databases">
        <title>Draft genome sequence of two Spirosoma agri KCTC 52727 and Spirosoma terrae KCTC 52035.</title>
        <authorList>
            <person name="Rojas J."/>
            <person name="Ambika Manirajan B."/>
            <person name="Suarez C."/>
            <person name="Ratering S."/>
            <person name="Schnell S."/>
        </authorList>
    </citation>
    <scope>NUCLEOTIDE SEQUENCE [LARGE SCALE GENOMIC DNA]</scope>
    <source>
        <strain evidence="2 3">KCTC 52035</strain>
    </source>
</reference>
<keyword evidence="1" id="KW-0732">Signal</keyword>
<sequence length="202" mass="22002">MKALSVFLGVSLTATSVLAQTPVIPSADVQIKTAVLAAPTEKRDGATVYGYSAKNEFVVLRKGTNEFVCLADDPAQKGLSVSCYHKDLDPFMERGRVLKREGKKPGEILTIREQEVKSKKLMMPTHPSSLFAFSASDENYNPSTGDVKDGSLRYVVYIPYATAESTGLPTRPEAPGMPWIMDPGTHRAHIMINPPVSTTAHH</sequence>
<name>A0A6L9LKV1_9BACT</name>
<organism evidence="2 3">
    <name type="scientific">Spirosoma terrae</name>
    <dbReference type="NCBI Taxonomy" id="1968276"/>
    <lineage>
        <taxon>Bacteria</taxon>
        <taxon>Pseudomonadati</taxon>
        <taxon>Bacteroidota</taxon>
        <taxon>Cytophagia</taxon>
        <taxon>Cytophagales</taxon>
        <taxon>Cytophagaceae</taxon>
        <taxon>Spirosoma</taxon>
    </lineage>
</organism>
<feature type="signal peptide" evidence="1">
    <location>
        <begin position="1"/>
        <end position="19"/>
    </location>
</feature>
<accession>A0A6L9LKV1</accession>
<evidence type="ECO:0000313" key="3">
    <source>
        <dbReference type="Proteomes" id="UP000474175"/>
    </source>
</evidence>